<proteinExistence type="predicted"/>
<dbReference type="InterPro" id="IPR013467">
    <property type="entry name" value="HNH78-like"/>
</dbReference>
<evidence type="ECO:0008006" key="2">
    <source>
        <dbReference type="Google" id="ProtNLM"/>
    </source>
</evidence>
<organism evidence="1">
    <name type="scientific">hydrothermal vent metagenome</name>
    <dbReference type="NCBI Taxonomy" id="652676"/>
    <lineage>
        <taxon>unclassified sequences</taxon>
        <taxon>metagenomes</taxon>
        <taxon>ecological metagenomes</taxon>
    </lineage>
</organism>
<dbReference type="EMBL" id="FPHE01000014">
    <property type="protein sequence ID" value="SFV51078.1"/>
    <property type="molecule type" value="Genomic_DNA"/>
</dbReference>
<protein>
    <recommendedName>
        <fullName evidence="2">TIGR02646 family protein</fullName>
    </recommendedName>
</protein>
<name>A0A1W1BCD2_9ZZZZ</name>
<dbReference type="NCBIfam" id="TIGR02646">
    <property type="entry name" value="retron system putative HNH endonuclease"/>
    <property type="match status" value="1"/>
</dbReference>
<sequence>MLLEEQSLLCAYCEKEIDADSKNSNIDHFKTRNLFPELSLEYSNLLVSCNTKERCSNFKDTHIKTRKEYENIVNPTIENPNDFFDYLPTGEIIAKNHKGQFTIDIFNLKDKSLNECRLEVAESLKYIDLSLDEIYDIFPDYHSFIENIYPKLKEL</sequence>
<reference evidence="1" key="1">
    <citation type="submission" date="2016-10" db="EMBL/GenBank/DDBJ databases">
        <authorList>
            <person name="de Groot N.N."/>
        </authorList>
    </citation>
    <scope>NUCLEOTIDE SEQUENCE</scope>
</reference>
<dbReference type="AlphaFoldDB" id="A0A1W1BCD2"/>
<evidence type="ECO:0000313" key="1">
    <source>
        <dbReference type="EMBL" id="SFV51078.1"/>
    </source>
</evidence>
<gene>
    <name evidence="1" type="ORF">MNB_SV-12-1130</name>
</gene>
<accession>A0A1W1BCD2</accession>